<dbReference type="InterPro" id="IPR020845">
    <property type="entry name" value="AMP-binding_CS"/>
</dbReference>
<dbReference type="RefSeq" id="XP_043128732.1">
    <property type="nucleotide sequence ID" value="XM_043272797.1"/>
</dbReference>
<dbReference type="SMART" id="SM00823">
    <property type="entry name" value="PKS_PP"/>
    <property type="match status" value="2"/>
</dbReference>
<dbReference type="Gene3D" id="3.30.559.30">
    <property type="entry name" value="Nonribosomal peptide synthetase, condensation domain"/>
    <property type="match status" value="2"/>
</dbReference>
<dbReference type="Gene3D" id="3.30.300.30">
    <property type="match status" value="2"/>
</dbReference>
<accession>A0A9P3F903</accession>
<dbReference type="FunFam" id="3.40.50.12780:FF:000068">
    <property type="entry name" value="Nonribosomal peptide synthase GliP"/>
    <property type="match status" value="1"/>
</dbReference>
<evidence type="ECO:0000313" key="8">
    <source>
        <dbReference type="EMBL" id="GIK05546.1"/>
    </source>
</evidence>
<keyword evidence="4" id="KW-0677">Repeat</keyword>
<dbReference type="InterPro" id="IPR009081">
    <property type="entry name" value="PP-bd_ACP"/>
</dbReference>
<dbReference type="Gene3D" id="3.40.50.12780">
    <property type="entry name" value="N-terminal domain of ligase-like"/>
    <property type="match status" value="2"/>
</dbReference>
<dbReference type="PROSITE" id="PS00012">
    <property type="entry name" value="PHOSPHOPANTETHEINE"/>
    <property type="match status" value="1"/>
</dbReference>
<dbReference type="GO" id="GO:0044550">
    <property type="term" value="P:secondary metabolite biosynthetic process"/>
    <property type="evidence" value="ECO:0007669"/>
    <property type="project" value="TreeGrafter"/>
</dbReference>
<feature type="domain" description="Carrier" evidence="7">
    <location>
        <begin position="1536"/>
        <end position="1614"/>
    </location>
</feature>
<dbReference type="InterPro" id="IPR036736">
    <property type="entry name" value="ACP-like_sf"/>
</dbReference>
<dbReference type="InterPro" id="IPR023213">
    <property type="entry name" value="CAT-like_dom_sf"/>
</dbReference>
<evidence type="ECO:0000313" key="9">
    <source>
        <dbReference type="Proteomes" id="UP000710440"/>
    </source>
</evidence>
<keyword evidence="2" id="KW-0597">Phosphoprotein</keyword>
<dbReference type="FunFam" id="3.40.50.12780:FF:000062">
    <property type="entry name" value="Nonribosomal peptide synthetase gliP"/>
    <property type="match status" value="1"/>
</dbReference>
<dbReference type="Pfam" id="PF00501">
    <property type="entry name" value="AMP-binding"/>
    <property type="match status" value="2"/>
</dbReference>
<keyword evidence="9" id="KW-1185">Reference proteome</keyword>
<evidence type="ECO:0000256" key="5">
    <source>
        <dbReference type="ARBA" id="ARBA00023026"/>
    </source>
</evidence>
<dbReference type="Proteomes" id="UP000710440">
    <property type="component" value="Unassembled WGS sequence"/>
</dbReference>
<evidence type="ECO:0000256" key="4">
    <source>
        <dbReference type="ARBA" id="ARBA00022737"/>
    </source>
</evidence>
<dbReference type="SUPFAM" id="SSF56801">
    <property type="entry name" value="Acetyl-CoA synthetase-like"/>
    <property type="match status" value="2"/>
</dbReference>
<evidence type="ECO:0000256" key="1">
    <source>
        <dbReference type="ARBA" id="ARBA00022450"/>
    </source>
</evidence>
<dbReference type="InterPro" id="IPR001242">
    <property type="entry name" value="Condensation_dom"/>
</dbReference>
<dbReference type="InterPro" id="IPR045851">
    <property type="entry name" value="AMP-bd_C_sf"/>
</dbReference>
<evidence type="ECO:0000256" key="3">
    <source>
        <dbReference type="ARBA" id="ARBA00022598"/>
    </source>
</evidence>
<protein>
    <submittedName>
        <fullName evidence="8">Nonribosomal peptide synthase</fullName>
    </submittedName>
</protein>
<proteinExistence type="inferred from homology"/>
<keyword evidence="5" id="KW-0843">Virulence</keyword>
<evidence type="ECO:0000259" key="7">
    <source>
        <dbReference type="PROSITE" id="PS50075"/>
    </source>
</evidence>
<dbReference type="PANTHER" id="PTHR45527">
    <property type="entry name" value="NONRIBOSOMAL PEPTIDE SYNTHETASE"/>
    <property type="match status" value="1"/>
</dbReference>
<dbReference type="CDD" id="cd19537">
    <property type="entry name" value="C_NRPS-like"/>
    <property type="match status" value="1"/>
</dbReference>
<dbReference type="PANTHER" id="PTHR45527:SF11">
    <property type="entry name" value="NONRIBOSOMAL PEPTIDE SYNTHETASE 5"/>
    <property type="match status" value="1"/>
</dbReference>
<dbReference type="Pfam" id="PF00668">
    <property type="entry name" value="Condensation"/>
    <property type="match status" value="2"/>
</dbReference>
<dbReference type="SUPFAM" id="SSF52777">
    <property type="entry name" value="CoA-dependent acyltransferases"/>
    <property type="match status" value="4"/>
</dbReference>
<dbReference type="Gene3D" id="3.30.559.10">
    <property type="entry name" value="Chloramphenicol acetyltransferase-like domain"/>
    <property type="match status" value="2"/>
</dbReference>
<dbReference type="GO" id="GO:0043041">
    <property type="term" value="P:amino acid activation for nonribosomal peptide biosynthetic process"/>
    <property type="evidence" value="ECO:0007669"/>
    <property type="project" value="TreeGrafter"/>
</dbReference>
<evidence type="ECO:0000256" key="6">
    <source>
        <dbReference type="ARBA" id="ARBA00029454"/>
    </source>
</evidence>
<comment type="caution">
    <text evidence="8">The sequence shown here is derived from an EMBL/GenBank/DDBJ whole genome shotgun (WGS) entry which is preliminary data.</text>
</comment>
<keyword evidence="1" id="KW-0596">Phosphopantetheine</keyword>
<gene>
    <name evidence="8" type="ORF">Aspvir_009659</name>
</gene>
<dbReference type="InterPro" id="IPR042099">
    <property type="entry name" value="ANL_N_sf"/>
</dbReference>
<dbReference type="Gene3D" id="1.10.1200.10">
    <property type="entry name" value="ACP-like"/>
    <property type="match status" value="3"/>
</dbReference>
<keyword evidence="3" id="KW-0436">Ligase</keyword>
<dbReference type="EMBL" id="BOPL01000009">
    <property type="protein sequence ID" value="GIK05546.1"/>
    <property type="molecule type" value="Genomic_DNA"/>
</dbReference>
<dbReference type="InterPro" id="IPR000873">
    <property type="entry name" value="AMP-dep_synth/lig_dom"/>
</dbReference>
<dbReference type="Pfam" id="PF00550">
    <property type="entry name" value="PP-binding"/>
    <property type="match status" value="2"/>
</dbReference>
<dbReference type="GO" id="GO:0016874">
    <property type="term" value="F:ligase activity"/>
    <property type="evidence" value="ECO:0007669"/>
    <property type="project" value="UniProtKB-KW"/>
</dbReference>
<organism evidence="8 9">
    <name type="scientific">Aspergillus viridinutans</name>
    <dbReference type="NCBI Taxonomy" id="75553"/>
    <lineage>
        <taxon>Eukaryota</taxon>
        <taxon>Fungi</taxon>
        <taxon>Dikarya</taxon>
        <taxon>Ascomycota</taxon>
        <taxon>Pezizomycotina</taxon>
        <taxon>Eurotiomycetes</taxon>
        <taxon>Eurotiomycetidae</taxon>
        <taxon>Eurotiales</taxon>
        <taxon>Aspergillaceae</taxon>
        <taxon>Aspergillus</taxon>
        <taxon>Aspergillus subgen. Fumigati</taxon>
    </lineage>
</organism>
<dbReference type="PROSITE" id="PS00455">
    <property type="entry name" value="AMP_BINDING"/>
    <property type="match status" value="1"/>
</dbReference>
<comment type="similarity">
    <text evidence="6">Belongs to the NRP synthetase family.</text>
</comment>
<reference evidence="8 9" key="1">
    <citation type="submission" date="2021-02" db="EMBL/GenBank/DDBJ databases">
        <title>Pan-genome distribution and transcriptional activeness of fungal secondary metabolism genes in Aspergillus section Fumigati.</title>
        <authorList>
            <person name="Takahashi H."/>
            <person name="Umemura M."/>
            <person name="Ninomiya A."/>
            <person name="Kusuya Y."/>
            <person name="Urayama S."/>
            <person name="Shimizu M."/>
            <person name="Watanabe A."/>
            <person name="Kamei K."/>
            <person name="Yaguchi T."/>
            <person name="Hagiwara D."/>
        </authorList>
    </citation>
    <scope>NUCLEOTIDE SEQUENCE [LARGE SCALE GENOMIC DNA]</scope>
    <source>
        <strain evidence="8 9">IFM 47045</strain>
    </source>
</reference>
<dbReference type="SUPFAM" id="SSF47336">
    <property type="entry name" value="ACP-like"/>
    <property type="match status" value="3"/>
</dbReference>
<dbReference type="CDD" id="cd17653">
    <property type="entry name" value="A_NRPS_GliP_like"/>
    <property type="match status" value="1"/>
</dbReference>
<dbReference type="InterPro" id="IPR006162">
    <property type="entry name" value="Ppantetheine_attach_site"/>
</dbReference>
<dbReference type="GO" id="GO:0005737">
    <property type="term" value="C:cytoplasm"/>
    <property type="evidence" value="ECO:0007669"/>
    <property type="project" value="TreeGrafter"/>
</dbReference>
<dbReference type="GeneID" id="66937641"/>
<sequence length="2126" mass="234990">MPSVVASDLCQLFARSVARTPHQLAVDHESGSLTYAELDVASSNLARKLQQEGVVPGEAVLLLTEHGTRNIVALLSILKAQACYVPLDRSSWSSERIQAVLDGTDSRLLINTTVEPFESSRHKVIHLTSADVAALSADRSSTKVVPDVAPEDLACLIFTSGSTGVPKGVMIPHRAVANYAHTSPFNMDVQPGDRVLNILSVSFECGSGIVVPATMDTLFDKAQTCSILASTPSILATLPLPTVLPDSYPYVHTILLGGESPPAPLLSNWLEIGVRILNAYGPTETTCASLMQEVEVCQETGMINRGIIGCPMPNGPVYLLQSDTLVPVEEEGEEGEIAIAGVGLAHGYYRNAALTAEKFIDWHGKRVYRTGDQGRWTRRNDGQRVVEFRGRSDRTVKNRGFLVNLPADVEEPLRQMGFGVTDVYASLINGLLVVLVTPATADLDGLQSEAQRRLSSFHQPGRYLAVDQFPLSANGKIDTKAIENMIKEYQARLCEGTEDEEATGAERPTEREQLIAECMYTALGLELPFASTPKDINFFAMGVNSLAALRFTSLCRERGILLTNLHPTVRGIVPYARDLPRSGQSVSDKEEQINHRLSLKVEVAAALPLLDGMVPSDIEIAPLTPLQLELSAPIFQSDGTNTNQLRQTYPLATADRICNAWRQVCLSEPVFRTQIALDIGPGVQIVHSQPRCQPQEIIFHRREDYNAALTDPSRLAVGLGMRLDFMKFIPNDHDAEEGEVTIVWTAHHSLIDGYSLGLILARVQQATQGVTPSRLSSFVDAAWNLQRIQNRRDGEARRFWEQYLQPVQPLMRTEAITTPIAQPYLAQEVLFKHVGGVDELHLLASSCSVTLAAVYYTAWALTLARTTKSNLVTLGVVFAGREVLPDDAHAVGPMMATLHLVCRVETNASVARQLQTTLEGLAIISAYSWSAPDQIGYRVDSLLATQYDFPAYDQPIPPQKEQFFENTTFVLSLLVEADARFRLVYNPSVHCEQTVQQYADTFQQALKALVHDSTLEARLTAPIKEPPAVDQPQSDPERDNVPNVAAAFYASVDLHEDLIAVDGPGGSLSYRTLDQKSNAVASHIAKHFPGAQVIAIHADGTLNWVVGILGILKAGCAYCPLDPAYPMARRVAVYEQSGASALLIPNACSSSAAILPITDLRVFTVQECETGDTSRQPSLLDNANEDALIVFTSGMTGRPKGVPISHRGLLALQSNPEATMFSRPGHCIAQFMSPAFDYCSNEIFSALLHGGTLVLRDPSDPLAHLAKVDVSTITPSVLSVLDPDDYPNLDMVYATGEPVTPGLLARWGEGRTFYNAYGPAECSICTSFTRLVPGQQVTIGNAIRTARMYILDPDLQPVSDGQTGEIFLAGQQVMRGYVGDDAKTAYSVLPDPWHLGERMYRTGDYGYWNADRQIVYIGRLDRQVKIRGFRVELAAVEQKMYQEEPRLTQAAALVVNDTLVAFVMPHDVDVSRLEQRLRESLQPSWVPQVITALEEFPWTANRKVDYRKLAERATLTRPEDAVPQQKTSAGTMAKDASIADGIATLWKNVLRLQVGGSSRKLCDEDDFRALGGHSVLQMMLAARLGSTFGISVSMRDVIEHPTLAEQVELVRRKRQTSTAKPRTICDAFPDHCLSPVERQTWFQYLIASDVRMFNIPVLLHLGGTFDRDRLLDSFNAVLASRKIFRTNFVETSLGPCRIFRDTPPRVLVCDGALDIAREVDRGFDLARDELIRVFLDRRTLLVVTSHAVADLNSVQNLLQEVSAVYAGRMTLTADRWHYPRAPAWSRQLTEQERKFWSKYLEGAPRHLDIPRYPGQMTFEGRSRVSEFKGDLVRRVVALAKEYGMSQHQLVCAAVAQTLQWLAGSNDVVLGSPWANRGHAIEQESMGLFLDRLPLRFKTPVNADCATILQSTREASQAAVCNAISFEQALNLLHLPRTIRQHPLFEAMVTFHLKGAVEDCLAIEGLEVKREMCFASGAKFLLMFEWTEIQTDHWTLRIEYDDGQLDDATITTIEESILCVLEGLADRLSRAAIHERLNAMNSTAKTKVDWNLYRRLVGILRREMASCLGISLDEFPCSVSFFEAGADSIHAWRLSRQLKRVGLEVPICTIFDHPTAHLAQRLYRQVL</sequence>
<dbReference type="GO" id="GO:0031177">
    <property type="term" value="F:phosphopantetheine binding"/>
    <property type="evidence" value="ECO:0007669"/>
    <property type="project" value="InterPro"/>
</dbReference>
<dbReference type="InterPro" id="IPR020806">
    <property type="entry name" value="PKS_PP-bd"/>
</dbReference>
<dbReference type="OrthoDB" id="416786at2759"/>
<evidence type="ECO:0000256" key="2">
    <source>
        <dbReference type="ARBA" id="ARBA00022553"/>
    </source>
</evidence>
<dbReference type="PROSITE" id="PS50075">
    <property type="entry name" value="CARRIER"/>
    <property type="match status" value="1"/>
</dbReference>
<name>A0A9P3F903_ASPVI</name>